<dbReference type="GO" id="GO:0008021">
    <property type="term" value="C:synaptic vesicle"/>
    <property type="evidence" value="ECO:0007669"/>
    <property type="project" value="TreeGrafter"/>
</dbReference>
<keyword evidence="3 8" id="KW-0812">Transmembrane</keyword>
<keyword evidence="7" id="KW-0868">Chloride</keyword>
<evidence type="ECO:0000313" key="9">
    <source>
        <dbReference type="EMBL" id="KAF7246763.1"/>
    </source>
</evidence>
<reference evidence="9" key="1">
    <citation type="submission" date="2019-07" db="EMBL/GenBank/DDBJ databases">
        <title>Annotation for the trematode Paragonimus miyazaki's.</title>
        <authorList>
            <person name="Choi Y.-J."/>
        </authorList>
    </citation>
    <scope>NUCLEOTIDE SEQUENCE</scope>
    <source>
        <strain evidence="9">Japan</strain>
    </source>
</reference>
<evidence type="ECO:0000256" key="3">
    <source>
        <dbReference type="ARBA" id="ARBA00022692"/>
    </source>
</evidence>
<evidence type="ECO:0000256" key="7">
    <source>
        <dbReference type="ARBA" id="ARBA00023214"/>
    </source>
</evidence>
<evidence type="ECO:0000313" key="10">
    <source>
        <dbReference type="Proteomes" id="UP000822476"/>
    </source>
</evidence>
<dbReference type="Proteomes" id="UP000822476">
    <property type="component" value="Unassembled WGS sequence"/>
</dbReference>
<organism evidence="9 10">
    <name type="scientific">Paragonimus skrjabini miyazakii</name>
    <dbReference type="NCBI Taxonomy" id="59628"/>
    <lineage>
        <taxon>Eukaryota</taxon>
        <taxon>Metazoa</taxon>
        <taxon>Spiralia</taxon>
        <taxon>Lophotrochozoa</taxon>
        <taxon>Platyhelminthes</taxon>
        <taxon>Trematoda</taxon>
        <taxon>Digenea</taxon>
        <taxon>Plagiorchiida</taxon>
        <taxon>Troglotremata</taxon>
        <taxon>Troglotrematidae</taxon>
        <taxon>Paragonimus</taxon>
    </lineage>
</organism>
<dbReference type="Gene3D" id="1.10.3080.10">
    <property type="entry name" value="Clc chloride channel"/>
    <property type="match status" value="1"/>
</dbReference>
<accession>A0A8S9YGP5</accession>
<evidence type="ECO:0000256" key="1">
    <source>
        <dbReference type="ARBA" id="ARBA00004141"/>
    </source>
</evidence>
<dbReference type="OrthoDB" id="44789at2759"/>
<evidence type="ECO:0000256" key="2">
    <source>
        <dbReference type="ARBA" id="ARBA00022448"/>
    </source>
</evidence>
<evidence type="ECO:0008006" key="11">
    <source>
        <dbReference type="Google" id="ProtNLM"/>
    </source>
</evidence>
<keyword evidence="5" id="KW-0406">Ion transport</keyword>
<dbReference type="GO" id="GO:0005886">
    <property type="term" value="C:plasma membrane"/>
    <property type="evidence" value="ECO:0007669"/>
    <property type="project" value="TreeGrafter"/>
</dbReference>
<keyword evidence="10" id="KW-1185">Reference proteome</keyword>
<keyword evidence="6 8" id="KW-0472">Membrane</keyword>
<dbReference type="PANTHER" id="PTHR45711">
    <property type="entry name" value="CHLORIDE CHANNEL PROTEIN"/>
    <property type="match status" value="1"/>
</dbReference>
<keyword evidence="4 8" id="KW-1133">Transmembrane helix</keyword>
<protein>
    <recommendedName>
        <fullName evidence="11">Chloride channel protein</fullName>
    </recommendedName>
</protein>
<proteinExistence type="predicted"/>
<evidence type="ECO:0000256" key="6">
    <source>
        <dbReference type="ARBA" id="ARBA00023136"/>
    </source>
</evidence>
<dbReference type="GO" id="GO:0005794">
    <property type="term" value="C:Golgi apparatus"/>
    <property type="evidence" value="ECO:0007669"/>
    <property type="project" value="TreeGrafter"/>
</dbReference>
<dbReference type="SUPFAM" id="SSF81340">
    <property type="entry name" value="Clc chloride channel"/>
    <property type="match status" value="1"/>
</dbReference>
<keyword evidence="2" id="KW-0813">Transport</keyword>
<dbReference type="GO" id="GO:0005247">
    <property type="term" value="F:voltage-gated chloride channel activity"/>
    <property type="evidence" value="ECO:0007669"/>
    <property type="project" value="TreeGrafter"/>
</dbReference>
<sequence>MKTMFRSFFCAMVSAKVLHMLNPYGSDTMIMFSVDYKAQWDVVELFPLALLGGIFGTIFNRAYLYICHLRKSTWLGHHPVREVFVVATVTALVSSPHAYLRMNTSALIKLLVSPCSPVDDKSIW</sequence>
<dbReference type="InterPro" id="IPR001807">
    <property type="entry name" value="ClC"/>
</dbReference>
<feature type="transmembrane region" description="Helical" evidence="8">
    <location>
        <begin position="7"/>
        <end position="25"/>
    </location>
</feature>
<dbReference type="GO" id="GO:0005769">
    <property type="term" value="C:early endosome"/>
    <property type="evidence" value="ECO:0007669"/>
    <property type="project" value="TreeGrafter"/>
</dbReference>
<dbReference type="EMBL" id="JTDE01005911">
    <property type="protein sequence ID" value="KAF7246763.1"/>
    <property type="molecule type" value="Genomic_DNA"/>
</dbReference>
<dbReference type="Pfam" id="PF00654">
    <property type="entry name" value="Voltage_CLC"/>
    <property type="match status" value="1"/>
</dbReference>
<comment type="subcellular location">
    <subcellularLocation>
        <location evidence="1">Membrane</location>
        <topology evidence="1">Multi-pass membrane protein</topology>
    </subcellularLocation>
</comment>
<comment type="caution">
    <text evidence="9">The sequence shown here is derived from an EMBL/GenBank/DDBJ whole genome shotgun (WGS) entry which is preliminary data.</text>
</comment>
<dbReference type="InterPro" id="IPR014743">
    <property type="entry name" value="Cl-channel_core"/>
</dbReference>
<evidence type="ECO:0000256" key="4">
    <source>
        <dbReference type="ARBA" id="ARBA00022989"/>
    </source>
</evidence>
<feature type="transmembrane region" description="Helical" evidence="8">
    <location>
        <begin position="45"/>
        <end position="66"/>
    </location>
</feature>
<evidence type="ECO:0000256" key="8">
    <source>
        <dbReference type="SAM" id="Phobius"/>
    </source>
</evidence>
<evidence type="ECO:0000256" key="5">
    <source>
        <dbReference type="ARBA" id="ARBA00023065"/>
    </source>
</evidence>
<dbReference type="AlphaFoldDB" id="A0A8S9YGP5"/>
<name>A0A8S9YGP5_9TREM</name>
<dbReference type="PANTHER" id="PTHR45711:SF6">
    <property type="entry name" value="CHLORIDE CHANNEL PROTEIN"/>
    <property type="match status" value="1"/>
</dbReference>
<gene>
    <name evidence="9" type="ORF">EG68_10224</name>
</gene>